<evidence type="ECO:0000313" key="2">
    <source>
        <dbReference type="EMBL" id="ETI68139.1"/>
    </source>
</evidence>
<evidence type="ECO:0000313" key="3">
    <source>
        <dbReference type="Proteomes" id="UP000018877"/>
    </source>
</evidence>
<dbReference type="AlphaFoldDB" id="A0AB94IM80"/>
<keyword evidence="1" id="KW-0812">Transmembrane</keyword>
<evidence type="ECO:0000256" key="1">
    <source>
        <dbReference type="SAM" id="Phobius"/>
    </source>
</evidence>
<organism evidence="2 3">
    <name type="scientific">Neobacillus vireti LMG 21834</name>
    <dbReference type="NCBI Taxonomy" id="1131730"/>
    <lineage>
        <taxon>Bacteria</taxon>
        <taxon>Bacillati</taxon>
        <taxon>Bacillota</taxon>
        <taxon>Bacilli</taxon>
        <taxon>Bacillales</taxon>
        <taxon>Bacillaceae</taxon>
        <taxon>Neobacillus</taxon>
    </lineage>
</organism>
<dbReference type="EMBL" id="ALAN01000076">
    <property type="protein sequence ID" value="ETI68139.1"/>
    <property type="molecule type" value="Genomic_DNA"/>
</dbReference>
<accession>A0AB94IM80</accession>
<feature type="transmembrane region" description="Helical" evidence="1">
    <location>
        <begin position="97"/>
        <end position="117"/>
    </location>
</feature>
<keyword evidence="3" id="KW-1185">Reference proteome</keyword>
<proteinExistence type="predicted"/>
<keyword evidence="1" id="KW-0472">Membrane</keyword>
<gene>
    <name evidence="2" type="ORF">BAVI_14089</name>
</gene>
<reference evidence="2 3" key="1">
    <citation type="journal article" date="2014" name="Environ. Microbiol.">
        <title>The nitrate-ammonifying and nosZ-carrying bacterium Bacillus vireti is a potent source and sink for nitric and nitrous oxide under high nitrate conditions.</title>
        <authorList>
            <person name="Mania D."/>
            <person name="Heylen K."/>
            <person name="van Spanning R.J."/>
            <person name="Frostegard A."/>
        </authorList>
    </citation>
    <scope>NUCLEOTIDE SEQUENCE [LARGE SCALE GENOMIC DNA]</scope>
    <source>
        <strain evidence="2 3">LMG 21834</strain>
    </source>
</reference>
<keyword evidence="1" id="KW-1133">Transmembrane helix</keyword>
<protein>
    <submittedName>
        <fullName evidence="2">Uncharacterized protein</fullName>
    </submittedName>
</protein>
<comment type="caution">
    <text evidence="2">The sequence shown here is derived from an EMBL/GenBank/DDBJ whole genome shotgun (WGS) entry which is preliminary data.</text>
</comment>
<name>A0AB94IM80_9BACI</name>
<dbReference type="Proteomes" id="UP000018877">
    <property type="component" value="Unassembled WGS sequence"/>
</dbReference>
<sequence>MNLTDKNKNYYRVEVIQLFGQLPYKKMRKIGTFGFVAQCDCGHTHKFKGTDFDLSKSNASSAEFNELYTCPNCKTVYNGIFENIEDRNVWYRRTSPLGLLVSAIMILGLLFGGIKLLSTITIFDTEPVNSDINKATNKELEQFYKWDQKQKQKEWENQPAFNNGN</sequence>